<evidence type="ECO:0000256" key="1">
    <source>
        <dbReference type="SAM" id="MobiDB-lite"/>
    </source>
</evidence>
<dbReference type="PANTHER" id="PTHR38386">
    <property type="entry name" value="OS05G0426900 PROTEIN"/>
    <property type="match status" value="1"/>
</dbReference>
<dbReference type="Proteomes" id="UP000639772">
    <property type="component" value="Chromosome 3"/>
</dbReference>
<sequence length="141" mass="15734">MAGYFKIGRGSAELPWKPQPSEDLSSLPFSPAKATHENPRHPTLITEQWTRHGTTTLRRSSSSVSQRFAPFRGADGLQSAVRRAFSMRRSSSICNGYLRMHTGSAGFVAEEEEIEVQRLKQGRKKASRSGFFGTCRKFIGL</sequence>
<feature type="region of interest" description="Disordered" evidence="1">
    <location>
        <begin position="10"/>
        <end position="45"/>
    </location>
</feature>
<name>A0A835RLC2_VANPL</name>
<evidence type="ECO:0000313" key="2">
    <source>
        <dbReference type="EMBL" id="KAG0491011.1"/>
    </source>
</evidence>
<protein>
    <submittedName>
        <fullName evidence="2">Uncharacterized protein</fullName>
    </submittedName>
</protein>
<organism evidence="2 3">
    <name type="scientific">Vanilla planifolia</name>
    <name type="common">Vanilla</name>
    <dbReference type="NCBI Taxonomy" id="51239"/>
    <lineage>
        <taxon>Eukaryota</taxon>
        <taxon>Viridiplantae</taxon>
        <taxon>Streptophyta</taxon>
        <taxon>Embryophyta</taxon>
        <taxon>Tracheophyta</taxon>
        <taxon>Spermatophyta</taxon>
        <taxon>Magnoliopsida</taxon>
        <taxon>Liliopsida</taxon>
        <taxon>Asparagales</taxon>
        <taxon>Orchidaceae</taxon>
        <taxon>Vanilloideae</taxon>
        <taxon>Vanilleae</taxon>
        <taxon>Vanilla</taxon>
    </lineage>
</organism>
<proteinExistence type="predicted"/>
<accession>A0A835RLC2</accession>
<dbReference type="AlphaFoldDB" id="A0A835RLC2"/>
<reference evidence="2 3" key="1">
    <citation type="journal article" date="2020" name="Nat. Food">
        <title>A phased Vanilla planifolia genome enables genetic improvement of flavour and production.</title>
        <authorList>
            <person name="Hasing T."/>
            <person name="Tang H."/>
            <person name="Brym M."/>
            <person name="Khazi F."/>
            <person name="Huang T."/>
            <person name="Chambers A.H."/>
        </authorList>
    </citation>
    <scope>NUCLEOTIDE SEQUENCE [LARGE SCALE GENOMIC DNA]</scope>
    <source>
        <tissue evidence="2">Leaf</tissue>
    </source>
</reference>
<dbReference type="EMBL" id="JADCNM010000003">
    <property type="protein sequence ID" value="KAG0491011.1"/>
    <property type="molecule type" value="Genomic_DNA"/>
</dbReference>
<gene>
    <name evidence="2" type="ORF">HPP92_007874</name>
</gene>
<dbReference type="PANTHER" id="PTHR38386:SF6">
    <property type="entry name" value="OS05G0426900 PROTEIN"/>
    <property type="match status" value="1"/>
</dbReference>
<comment type="caution">
    <text evidence="2">The sequence shown here is derived from an EMBL/GenBank/DDBJ whole genome shotgun (WGS) entry which is preliminary data.</text>
</comment>
<dbReference type="OrthoDB" id="1931397at2759"/>
<evidence type="ECO:0000313" key="3">
    <source>
        <dbReference type="Proteomes" id="UP000639772"/>
    </source>
</evidence>